<feature type="compositionally biased region" description="Basic and acidic residues" evidence="5">
    <location>
        <begin position="229"/>
        <end position="243"/>
    </location>
</feature>
<comment type="caution">
    <text evidence="7">The sequence shown here is derived from an EMBL/GenBank/DDBJ whole genome shotgun (WGS) entry which is preliminary data.</text>
</comment>
<dbReference type="SUPFAM" id="SSF57850">
    <property type="entry name" value="RING/U-box"/>
    <property type="match status" value="1"/>
</dbReference>
<dbReference type="InterPro" id="IPR001841">
    <property type="entry name" value="Znf_RING"/>
</dbReference>
<feature type="compositionally biased region" description="Acidic residues" evidence="5">
    <location>
        <begin position="244"/>
        <end position="255"/>
    </location>
</feature>
<dbReference type="InterPro" id="IPR013083">
    <property type="entry name" value="Znf_RING/FYVE/PHD"/>
</dbReference>
<dbReference type="GO" id="GO:0005737">
    <property type="term" value="C:cytoplasm"/>
    <property type="evidence" value="ECO:0007669"/>
    <property type="project" value="TreeGrafter"/>
</dbReference>
<evidence type="ECO:0000256" key="2">
    <source>
        <dbReference type="ARBA" id="ARBA00022771"/>
    </source>
</evidence>
<evidence type="ECO:0000256" key="1">
    <source>
        <dbReference type="ARBA" id="ARBA00022723"/>
    </source>
</evidence>
<dbReference type="STRING" id="113226.A0A139GVB4"/>
<proteinExistence type="predicted"/>
<keyword evidence="8" id="KW-1185">Reference proteome</keyword>
<dbReference type="AlphaFoldDB" id="A0A139GVB4"/>
<evidence type="ECO:0000259" key="6">
    <source>
        <dbReference type="PROSITE" id="PS50089"/>
    </source>
</evidence>
<feature type="domain" description="RING-type" evidence="6">
    <location>
        <begin position="186"/>
        <end position="231"/>
    </location>
</feature>
<name>A0A139GVB4_9PEZI</name>
<accession>A0A139GVB4</accession>
<gene>
    <name evidence="7" type="ORF">AC579_9534</name>
</gene>
<keyword evidence="1" id="KW-0479">Metal-binding</keyword>
<dbReference type="EMBL" id="LFZO01001021">
    <property type="protein sequence ID" value="KXS94120.1"/>
    <property type="molecule type" value="Genomic_DNA"/>
</dbReference>
<feature type="region of interest" description="Disordered" evidence="5">
    <location>
        <begin position="228"/>
        <end position="255"/>
    </location>
</feature>
<evidence type="ECO:0000313" key="7">
    <source>
        <dbReference type="EMBL" id="KXS94120.1"/>
    </source>
</evidence>
<evidence type="ECO:0000256" key="3">
    <source>
        <dbReference type="ARBA" id="ARBA00022833"/>
    </source>
</evidence>
<dbReference type="Pfam" id="PF13639">
    <property type="entry name" value="zf-RING_2"/>
    <property type="match status" value="1"/>
</dbReference>
<dbReference type="PANTHER" id="PTHR15710">
    <property type="entry name" value="E3 UBIQUITIN-PROTEIN LIGASE PRAJA"/>
    <property type="match status" value="1"/>
</dbReference>
<sequence length="255" mass="28386">MQDSESSALRSPPLSAVRCPTVQWTSSSRCRVTKVDEPGPPVILLVSAVSTDHQCPLAVEHNATGVENNEQKQQVRRRPDLSTFFTTLDVVDTSGSRQPQNANSLPLPQHVSAAFRTLANAFSIMRRPETHASADSNSELIGSLVASLMESAEHPPSQVPGVSDEFIEQLERVPKKTLQKTPDKSCPICANPFLDDSHPLVVRLPCHKDHLFDLECIQPWLKLNPTCPMDRKELTKKKDPPPKDEEEEEYDDMYA</sequence>
<dbReference type="OrthoDB" id="8062037at2759"/>
<dbReference type="GO" id="GO:0008270">
    <property type="term" value="F:zinc ion binding"/>
    <property type="evidence" value="ECO:0007669"/>
    <property type="project" value="UniProtKB-KW"/>
</dbReference>
<dbReference type="PROSITE" id="PS50089">
    <property type="entry name" value="ZF_RING_2"/>
    <property type="match status" value="1"/>
</dbReference>
<dbReference type="GO" id="GO:0061630">
    <property type="term" value="F:ubiquitin protein ligase activity"/>
    <property type="evidence" value="ECO:0007669"/>
    <property type="project" value="TreeGrafter"/>
</dbReference>
<keyword evidence="3" id="KW-0862">Zinc</keyword>
<reference evidence="7 8" key="1">
    <citation type="submission" date="2015-07" db="EMBL/GenBank/DDBJ databases">
        <title>Comparative genomics of the Sigatoka disease complex on banana suggests a link between parallel evolutionary changes in Pseudocercospora fijiensis and Pseudocercospora eumusae and increased virulence on the banana host.</title>
        <authorList>
            <person name="Chang T.-C."/>
            <person name="Salvucci A."/>
            <person name="Crous P.W."/>
            <person name="Stergiopoulos I."/>
        </authorList>
    </citation>
    <scope>NUCLEOTIDE SEQUENCE [LARGE SCALE GENOMIC DNA]</scope>
    <source>
        <strain evidence="7 8">CBS 116634</strain>
    </source>
</reference>
<dbReference type="GO" id="GO:0016567">
    <property type="term" value="P:protein ubiquitination"/>
    <property type="evidence" value="ECO:0007669"/>
    <property type="project" value="TreeGrafter"/>
</dbReference>
<evidence type="ECO:0000256" key="4">
    <source>
        <dbReference type="PROSITE-ProRule" id="PRU00175"/>
    </source>
</evidence>
<organism evidence="7 8">
    <name type="scientific">Pseudocercospora musae</name>
    <dbReference type="NCBI Taxonomy" id="113226"/>
    <lineage>
        <taxon>Eukaryota</taxon>
        <taxon>Fungi</taxon>
        <taxon>Dikarya</taxon>
        <taxon>Ascomycota</taxon>
        <taxon>Pezizomycotina</taxon>
        <taxon>Dothideomycetes</taxon>
        <taxon>Dothideomycetidae</taxon>
        <taxon>Mycosphaerellales</taxon>
        <taxon>Mycosphaerellaceae</taxon>
        <taxon>Pseudocercospora</taxon>
    </lineage>
</organism>
<dbReference type="Gene3D" id="3.30.40.10">
    <property type="entry name" value="Zinc/RING finger domain, C3HC4 (zinc finger)"/>
    <property type="match status" value="1"/>
</dbReference>
<protein>
    <recommendedName>
        <fullName evidence="6">RING-type domain-containing protein</fullName>
    </recommendedName>
</protein>
<dbReference type="Proteomes" id="UP000073492">
    <property type="component" value="Unassembled WGS sequence"/>
</dbReference>
<evidence type="ECO:0000313" key="8">
    <source>
        <dbReference type="Proteomes" id="UP000073492"/>
    </source>
</evidence>
<evidence type="ECO:0000256" key="5">
    <source>
        <dbReference type="SAM" id="MobiDB-lite"/>
    </source>
</evidence>
<keyword evidence="2 4" id="KW-0863">Zinc-finger</keyword>
<dbReference type="PANTHER" id="PTHR15710:SF241">
    <property type="entry name" value="RING-TYPE DOMAIN-CONTAINING PROTEIN"/>
    <property type="match status" value="1"/>
</dbReference>